<keyword evidence="5" id="KW-1185">Reference proteome</keyword>
<dbReference type="Gene3D" id="2.40.40.10">
    <property type="entry name" value="RlpA-like domain"/>
    <property type="match status" value="2"/>
</dbReference>
<feature type="compositionally biased region" description="Low complexity" evidence="2">
    <location>
        <begin position="246"/>
        <end position="263"/>
    </location>
</feature>
<feature type="region of interest" description="Disordered" evidence="2">
    <location>
        <begin position="57"/>
        <end position="89"/>
    </location>
</feature>
<gene>
    <name evidence="4" type="ORF">BGZ70_007673</name>
</gene>
<dbReference type="InterPro" id="IPR036908">
    <property type="entry name" value="RlpA-like_sf"/>
</dbReference>
<proteinExistence type="predicted"/>
<feature type="compositionally biased region" description="Low complexity" evidence="2">
    <location>
        <begin position="58"/>
        <end position="89"/>
    </location>
</feature>
<dbReference type="InterPro" id="IPR009009">
    <property type="entry name" value="RlpA-like_DPBB"/>
</dbReference>
<dbReference type="AlphaFoldDB" id="A0A9P6JJ44"/>
<evidence type="ECO:0000313" key="4">
    <source>
        <dbReference type="EMBL" id="KAF9968787.1"/>
    </source>
</evidence>
<dbReference type="PANTHER" id="PTHR31836:SF28">
    <property type="entry name" value="SRCR DOMAIN-CONTAINING PROTEIN-RELATED"/>
    <property type="match status" value="1"/>
</dbReference>
<organism evidence="4 5">
    <name type="scientific">Mortierella alpina</name>
    <name type="common">Oleaginous fungus</name>
    <name type="synonym">Mortierella renispora</name>
    <dbReference type="NCBI Taxonomy" id="64518"/>
    <lineage>
        <taxon>Eukaryota</taxon>
        <taxon>Fungi</taxon>
        <taxon>Fungi incertae sedis</taxon>
        <taxon>Mucoromycota</taxon>
        <taxon>Mortierellomycotina</taxon>
        <taxon>Mortierellomycetes</taxon>
        <taxon>Mortierellales</taxon>
        <taxon>Mortierellaceae</taxon>
        <taxon>Mortierella</taxon>
    </lineage>
</organism>
<comment type="caution">
    <text evidence="4">The sequence shown here is derived from an EMBL/GenBank/DDBJ whole genome shotgun (WGS) entry which is preliminary data.</text>
</comment>
<dbReference type="EMBL" id="JAAAHY010000005">
    <property type="protein sequence ID" value="KAF9968787.1"/>
    <property type="molecule type" value="Genomic_DNA"/>
</dbReference>
<keyword evidence="1" id="KW-0732">Signal</keyword>
<dbReference type="InterPro" id="IPR051477">
    <property type="entry name" value="Expansin_CellWall"/>
</dbReference>
<dbReference type="PANTHER" id="PTHR31836">
    <property type="match status" value="1"/>
</dbReference>
<sequence length="371" mass="38803">MAPIPRIAAKPLSIITGALFSAFSSPSSSPPTNGGNATAWGTEYNGSASLLNFTRLHTPSTATPTSSSSSWSSTSTSSSSSAPTPTVSPTASSLVYFNTKTNTFTGCNKQPFAPTDNVVLMNALQFGDVSSANSTCGEWIQVQNRENTMQSTYAQIVGVCDDCEYGSIDLSLGALSELAPDMLFEEMVFDDAAVTTVAELIDPSAPLAIDSTPVSPKNLLSITWSLSDAPAPVPSSGNVGGKPKVTSSSTSPSPTTTSSTPAPTAAPGPPSTQFSGRATWYSDTTGQCEHSYSQSDLIVAVNEEQMGKNKNLCGKKLLVTKKGTDIQVVVTIVDMCPKQYCNFGDLDLSQGAFKKFADLGTGVLKLDWSFM</sequence>
<evidence type="ECO:0000256" key="1">
    <source>
        <dbReference type="ARBA" id="ARBA00022729"/>
    </source>
</evidence>
<feature type="domain" description="RlpA-like protein double-psi beta-barrel" evidence="3">
    <location>
        <begin position="275"/>
        <end position="366"/>
    </location>
</feature>
<evidence type="ECO:0000259" key="3">
    <source>
        <dbReference type="Pfam" id="PF03330"/>
    </source>
</evidence>
<dbReference type="Pfam" id="PF03330">
    <property type="entry name" value="DPBB_1"/>
    <property type="match status" value="1"/>
</dbReference>
<reference evidence="4" key="1">
    <citation type="journal article" date="2020" name="Fungal Divers.">
        <title>Resolving the Mortierellaceae phylogeny through synthesis of multi-gene phylogenetics and phylogenomics.</title>
        <authorList>
            <person name="Vandepol N."/>
            <person name="Liber J."/>
            <person name="Desiro A."/>
            <person name="Na H."/>
            <person name="Kennedy M."/>
            <person name="Barry K."/>
            <person name="Grigoriev I.V."/>
            <person name="Miller A.N."/>
            <person name="O'Donnell K."/>
            <person name="Stajich J.E."/>
            <person name="Bonito G."/>
        </authorList>
    </citation>
    <scope>NUCLEOTIDE SEQUENCE</scope>
    <source>
        <strain evidence="4">CK1249</strain>
    </source>
</reference>
<name>A0A9P6JJ44_MORAP</name>
<evidence type="ECO:0000313" key="5">
    <source>
        <dbReference type="Proteomes" id="UP000738359"/>
    </source>
</evidence>
<dbReference type="OrthoDB" id="406505at2759"/>
<feature type="region of interest" description="Disordered" evidence="2">
    <location>
        <begin position="230"/>
        <end position="278"/>
    </location>
</feature>
<dbReference type="Proteomes" id="UP000738359">
    <property type="component" value="Unassembled WGS sequence"/>
</dbReference>
<dbReference type="CDD" id="cd22191">
    <property type="entry name" value="DPBB_RlpA_EXP_N-like"/>
    <property type="match status" value="2"/>
</dbReference>
<evidence type="ECO:0000256" key="2">
    <source>
        <dbReference type="SAM" id="MobiDB-lite"/>
    </source>
</evidence>
<protein>
    <recommendedName>
        <fullName evidence="3">RlpA-like protein double-psi beta-barrel domain-containing protein</fullName>
    </recommendedName>
</protein>
<accession>A0A9P6JJ44</accession>
<dbReference type="SUPFAM" id="SSF50685">
    <property type="entry name" value="Barwin-like endoglucanases"/>
    <property type="match status" value="2"/>
</dbReference>